<dbReference type="AlphaFoldDB" id="A0A9X2H1S9"/>
<evidence type="ECO:0000313" key="2">
    <source>
        <dbReference type="EMBL" id="MCP2365821.1"/>
    </source>
</evidence>
<keyword evidence="1" id="KW-1133">Transmembrane helix</keyword>
<dbReference type="Proteomes" id="UP001139648">
    <property type="component" value="Unassembled WGS sequence"/>
</dbReference>
<dbReference type="EMBL" id="JAMZEB010000004">
    <property type="protein sequence ID" value="MCP2365821.1"/>
    <property type="molecule type" value="Genomic_DNA"/>
</dbReference>
<proteinExistence type="predicted"/>
<reference evidence="2" key="1">
    <citation type="submission" date="2022-06" db="EMBL/GenBank/DDBJ databases">
        <title>Sequencing the genomes of 1000 actinobacteria strains.</title>
        <authorList>
            <person name="Klenk H.-P."/>
        </authorList>
    </citation>
    <scope>NUCLEOTIDE SEQUENCE</scope>
    <source>
        <strain evidence="2">DSM 46694</strain>
    </source>
</reference>
<keyword evidence="1" id="KW-0472">Membrane</keyword>
<keyword evidence="3" id="KW-1185">Reference proteome</keyword>
<sequence>MPAVNTVATLVTAIAAMLAILWPAAGRWLGIAIALTDLIVALIALWQTR</sequence>
<evidence type="ECO:0000256" key="1">
    <source>
        <dbReference type="SAM" id="Phobius"/>
    </source>
</evidence>
<name>A0A9X2H1S9_9ACTN</name>
<comment type="caution">
    <text evidence="2">The sequence shown here is derived from an EMBL/GenBank/DDBJ whole genome shotgun (WGS) entry which is preliminary data.</text>
</comment>
<feature type="transmembrane region" description="Helical" evidence="1">
    <location>
        <begin position="7"/>
        <end position="22"/>
    </location>
</feature>
<keyword evidence="1" id="KW-0812">Transmembrane</keyword>
<protein>
    <submittedName>
        <fullName evidence="2">Uncharacterized protein</fullName>
    </submittedName>
</protein>
<organism evidence="2 3">
    <name type="scientific">Nonomuraea thailandensis</name>
    <dbReference type="NCBI Taxonomy" id="1188745"/>
    <lineage>
        <taxon>Bacteria</taxon>
        <taxon>Bacillati</taxon>
        <taxon>Actinomycetota</taxon>
        <taxon>Actinomycetes</taxon>
        <taxon>Streptosporangiales</taxon>
        <taxon>Streptosporangiaceae</taxon>
        <taxon>Nonomuraea</taxon>
    </lineage>
</organism>
<accession>A0A9X2H1S9</accession>
<evidence type="ECO:0000313" key="3">
    <source>
        <dbReference type="Proteomes" id="UP001139648"/>
    </source>
</evidence>
<feature type="transmembrane region" description="Helical" evidence="1">
    <location>
        <begin position="28"/>
        <end position="46"/>
    </location>
</feature>
<dbReference type="RefSeq" id="WP_253760374.1">
    <property type="nucleotide sequence ID" value="NZ_BAABKA010000019.1"/>
</dbReference>
<gene>
    <name evidence="2" type="ORF">HD597_012925</name>
</gene>